<accession>A0A420XIL5</accession>
<gene>
    <name evidence="12" type="ORF">DES31_0312</name>
</gene>
<dbReference type="AlphaFoldDB" id="A0A420XIL5"/>
<dbReference type="GO" id="GO:0005737">
    <property type="term" value="C:cytoplasm"/>
    <property type="evidence" value="ECO:0007669"/>
    <property type="project" value="TreeGrafter"/>
</dbReference>
<dbReference type="GO" id="GO:0005524">
    <property type="term" value="F:ATP binding"/>
    <property type="evidence" value="ECO:0007669"/>
    <property type="project" value="UniProtKB-UniRule"/>
</dbReference>
<dbReference type="EMBL" id="RBJC01000004">
    <property type="protein sequence ID" value="RKR76998.1"/>
    <property type="molecule type" value="Genomic_DNA"/>
</dbReference>
<dbReference type="PANTHER" id="PTHR21621:SF7">
    <property type="entry name" value="RIBOSOMAL PROTEIN BS6--L-GLUTAMATE LIGASE"/>
    <property type="match status" value="1"/>
</dbReference>
<dbReference type="Gene3D" id="3.30.470.20">
    <property type="entry name" value="ATP-grasp fold, B domain"/>
    <property type="match status" value="1"/>
</dbReference>
<feature type="domain" description="ATP-grasp" evidence="11">
    <location>
        <begin position="115"/>
        <end position="297"/>
    </location>
</feature>
<dbReference type="Gene3D" id="3.40.50.20">
    <property type="match status" value="1"/>
</dbReference>
<dbReference type="FunFam" id="3.30.470.20:FF:000058">
    <property type="entry name" value="Alpha-aminoadipate--LysW ligase LysX protein"/>
    <property type="match status" value="1"/>
</dbReference>
<dbReference type="Gene3D" id="3.30.1490.20">
    <property type="entry name" value="ATP-grasp fold, A domain"/>
    <property type="match status" value="1"/>
</dbReference>
<evidence type="ECO:0000256" key="9">
    <source>
        <dbReference type="ARBA" id="ARBA00023211"/>
    </source>
</evidence>
<dbReference type="Pfam" id="PF18030">
    <property type="entry name" value="Rimk_N"/>
    <property type="match status" value="1"/>
</dbReference>
<evidence type="ECO:0000256" key="6">
    <source>
        <dbReference type="ARBA" id="ARBA00022840"/>
    </source>
</evidence>
<reference evidence="12 13" key="1">
    <citation type="submission" date="2018-10" db="EMBL/GenBank/DDBJ databases">
        <title>Genomic Encyclopedia of Type Strains, Phase IV (KMG-IV): sequencing the most valuable type-strain genomes for metagenomic binning, comparative biology and taxonomic classification.</title>
        <authorList>
            <person name="Goeker M."/>
        </authorList>
    </citation>
    <scope>NUCLEOTIDE SEQUENCE [LARGE SCALE GENOMIC DNA]</scope>
    <source>
        <strain evidence="12 13">DSM 23800</strain>
    </source>
</reference>
<evidence type="ECO:0000256" key="10">
    <source>
        <dbReference type="PROSITE-ProRule" id="PRU00409"/>
    </source>
</evidence>
<comment type="cofactor">
    <cofactor evidence="2">
        <name>Mg(2+)</name>
        <dbReference type="ChEBI" id="CHEBI:18420"/>
    </cofactor>
</comment>
<dbReference type="Proteomes" id="UP000280099">
    <property type="component" value="Unassembled WGS sequence"/>
</dbReference>
<name>A0A420XIL5_9PAST</name>
<dbReference type="InterPro" id="IPR013651">
    <property type="entry name" value="ATP-grasp_RimK-type"/>
</dbReference>
<sequence>MKLLMLCREPRLYSCQRLKQESEQLGFEMDILDPNRFSLHLLKGQFQCYYQLGESYDKNRPLPQLVDHYSAIIPRFGTTSTEMGCYVLSHFEAQQIPVLNSSQSFKFARDKWQSLQLLAAANLPVPDTAFTGDLFSNTQAVKSFTPSTIIKTLAGSQGVGVMLSENERSTVSLLDTLRGAKVKSLLQKYIKEASGQDIRAFVIGDKVVATMVRFGASGEFRANIHQGGHAEIIELTEQEQEIAIKATKILGLDVAGVDLIRSQTGTMILEVNASPGLEMIEKVSGVNIAKLMIQNLCKKIA</sequence>
<dbReference type="InterPro" id="IPR011761">
    <property type="entry name" value="ATP-grasp"/>
</dbReference>
<dbReference type="GO" id="GO:0009432">
    <property type="term" value="P:SOS response"/>
    <property type="evidence" value="ECO:0007669"/>
    <property type="project" value="TreeGrafter"/>
</dbReference>
<dbReference type="InterPro" id="IPR041107">
    <property type="entry name" value="Rimk_N"/>
</dbReference>
<keyword evidence="8" id="KW-0648">Protein biosynthesis</keyword>
<keyword evidence="6 10" id="KW-0067">ATP-binding</keyword>
<dbReference type="Pfam" id="PF08443">
    <property type="entry name" value="RimK"/>
    <property type="match status" value="1"/>
</dbReference>
<evidence type="ECO:0000256" key="5">
    <source>
        <dbReference type="ARBA" id="ARBA00022741"/>
    </source>
</evidence>
<dbReference type="GO" id="GO:0006412">
    <property type="term" value="P:translation"/>
    <property type="evidence" value="ECO:0007669"/>
    <property type="project" value="UniProtKB-KW"/>
</dbReference>
<organism evidence="12 13">
    <name type="scientific">Otariodibacter oris</name>
    <dbReference type="NCBI Taxonomy" id="1032623"/>
    <lineage>
        <taxon>Bacteria</taxon>
        <taxon>Pseudomonadati</taxon>
        <taxon>Pseudomonadota</taxon>
        <taxon>Gammaproteobacteria</taxon>
        <taxon>Pasteurellales</taxon>
        <taxon>Pasteurellaceae</taxon>
        <taxon>Otariodibacter</taxon>
    </lineage>
</organism>
<keyword evidence="9" id="KW-0464">Manganese</keyword>
<keyword evidence="3" id="KW-0436">Ligase</keyword>
<keyword evidence="5 10" id="KW-0547">Nucleotide-binding</keyword>
<evidence type="ECO:0000256" key="1">
    <source>
        <dbReference type="ARBA" id="ARBA00001936"/>
    </source>
</evidence>
<evidence type="ECO:0000256" key="7">
    <source>
        <dbReference type="ARBA" id="ARBA00022842"/>
    </source>
</evidence>
<protein>
    <submittedName>
        <fullName evidence="12">SSU ribosomal protein S6P modification protein</fullName>
    </submittedName>
</protein>
<dbReference type="GO" id="GO:0046872">
    <property type="term" value="F:metal ion binding"/>
    <property type="evidence" value="ECO:0007669"/>
    <property type="project" value="UniProtKB-KW"/>
</dbReference>
<evidence type="ECO:0000259" key="11">
    <source>
        <dbReference type="PROSITE" id="PS50975"/>
    </source>
</evidence>
<evidence type="ECO:0000256" key="8">
    <source>
        <dbReference type="ARBA" id="ARBA00022917"/>
    </source>
</evidence>
<dbReference type="RefSeq" id="WP_121121316.1">
    <property type="nucleotide sequence ID" value="NZ_CP016604.1"/>
</dbReference>
<evidence type="ECO:0000256" key="4">
    <source>
        <dbReference type="ARBA" id="ARBA00022723"/>
    </source>
</evidence>
<dbReference type="SUPFAM" id="SSF56059">
    <property type="entry name" value="Glutathione synthetase ATP-binding domain-like"/>
    <property type="match status" value="1"/>
</dbReference>
<dbReference type="OrthoDB" id="3865600at2"/>
<comment type="caution">
    <text evidence="12">The sequence shown here is derived from an EMBL/GenBank/DDBJ whole genome shotgun (WGS) entry which is preliminary data.</text>
</comment>
<dbReference type="NCBIfam" id="TIGR00768">
    <property type="entry name" value="rimK_fam"/>
    <property type="match status" value="1"/>
</dbReference>
<evidence type="ECO:0000256" key="3">
    <source>
        <dbReference type="ARBA" id="ARBA00022598"/>
    </source>
</evidence>
<dbReference type="PANTHER" id="PTHR21621">
    <property type="entry name" value="RIBOSOMAL PROTEIN S6 MODIFICATION PROTEIN"/>
    <property type="match status" value="1"/>
</dbReference>
<keyword evidence="4" id="KW-0479">Metal-binding</keyword>
<evidence type="ECO:0000313" key="13">
    <source>
        <dbReference type="Proteomes" id="UP000280099"/>
    </source>
</evidence>
<dbReference type="GO" id="GO:0018169">
    <property type="term" value="F:ribosomal S6-glutamic acid ligase activity"/>
    <property type="evidence" value="ECO:0007669"/>
    <property type="project" value="TreeGrafter"/>
</dbReference>
<evidence type="ECO:0000256" key="2">
    <source>
        <dbReference type="ARBA" id="ARBA00001946"/>
    </source>
</evidence>
<dbReference type="InterPro" id="IPR013815">
    <property type="entry name" value="ATP_grasp_subdomain_1"/>
</dbReference>
<dbReference type="PROSITE" id="PS50975">
    <property type="entry name" value="ATP_GRASP"/>
    <property type="match status" value="1"/>
</dbReference>
<keyword evidence="13" id="KW-1185">Reference proteome</keyword>
<comment type="cofactor">
    <cofactor evidence="1">
        <name>Mn(2+)</name>
        <dbReference type="ChEBI" id="CHEBI:29035"/>
    </cofactor>
</comment>
<dbReference type="InterPro" id="IPR004666">
    <property type="entry name" value="Rp_bS6_RimK/Lys_biosynth_LsyX"/>
</dbReference>
<evidence type="ECO:0000313" key="12">
    <source>
        <dbReference type="EMBL" id="RKR76998.1"/>
    </source>
</evidence>
<keyword evidence="7" id="KW-0460">Magnesium</keyword>
<proteinExistence type="predicted"/>